<dbReference type="Pfam" id="PF05949">
    <property type="entry name" value="DUF881"/>
    <property type="match status" value="1"/>
</dbReference>
<dbReference type="AlphaFoldDB" id="A0A7X2IVY6"/>
<evidence type="ECO:0000313" key="3">
    <source>
        <dbReference type="EMBL" id="MRX70803.1"/>
    </source>
</evidence>
<keyword evidence="4" id="KW-1185">Reference proteome</keyword>
<gene>
    <name evidence="3" type="ORF">GJU40_01310</name>
</gene>
<protein>
    <submittedName>
        <fullName evidence="3">DUF881 domain-containing protein</fullName>
    </submittedName>
</protein>
<dbReference type="EMBL" id="WKKI01000002">
    <property type="protein sequence ID" value="MRX70803.1"/>
    <property type="molecule type" value="Genomic_DNA"/>
</dbReference>
<keyword evidence="2" id="KW-0812">Transmembrane</keyword>
<comment type="caution">
    <text evidence="3">The sequence shown here is derived from an EMBL/GenBank/DDBJ whole genome shotgun (WGS) entry which is preliminary data.</text>
</comment>
<proteinExistence type="inferred from homology"/>
<reference evidence="3 4" key="1">
    <citation type="submission" date="2019-11" db="EMBL/GenBank/DDBJ databases">
        <title>Bacillus lacus genome.</title>
        <authorList>
            <person name="Allen C.J."/>
            <person name="Newman J.D."/>
        </authorList>
    </citation>
    <scope>NUCLEOTIDE SEQUENCE [LARGE SCALE GENOMIC DNA]</scope>
    <source>
        <strain evidence="3 4">KCTC 33946</strain>
    </source>
</reference>
<evidence type="ECO:0000313" key="4">
    <source>
        <dbReference type="Proteomes" id="UP000448867"/>
    </source>
</evidence>
<dbReference type="PANTHER" id="PTHR37313">
    <property type="entry name" value="UPF0749 PROTEIN RV1825"/>
    <property type="match status" value="1"/>
</dbReference>
<evidence type="ECO:0000256" key="2">
    <source>
        <dbReference type="SAM" id="Phobius"/>
    </source>
</evidence>
<dbReference type="Proteomes" id="UP000448867">
    <property type="component" value="Unassembled WGS sequence"/>
</dbReference>
<dbReference type="RefSeq" id="WP_154305942.1">
    <property type="nucleotide sequence ID" value="NZ_WKKI01000002.1"/>
</dbReference>
<name>A0A7X2IVY6_9BACI</name>
<sequence length="240" mass="27043">MKWNKGLGFTILTMVFGFMLAVQFLSIKEPAVRDTRDMWEIREDLKKEQQLGAQMLSEIRKYEEMLKSYEEQENQNPERALKDALQQLKVKAGVTEAEGPGIEIMVEPLFSGEVLGKEIQSVPPELLKRLINELNSYGAEQISISGRRYINTSVIRDINGVTKIDGYSLNNYPIILKVISSDADKLYNRLSASNTDENFAIDNLSLKISQPRQSVKVPGYEDSIRVKQLKPVKASEGGAS</sequence>
<keyword evidence="2" id="KW-0472">Membrane</keyword>
<evidence type="ECO:0000256" key="1">
    <source>
        <dbReference type="ARBA" id="ARBA00009108"/>
    </source>
</evidence>
<keyword evidence="2" id="KW-1133">Transmembrane helix</keyword>
<organism evidence="3 4">
    <name type="scientific">Metabacillus lacus</name>
    <dbReference type="NCBI Taxonomy" id="1983721"/>
    <lineage>
        <taxon>Bacteria</taxon>
        <taxon>Bacillati</taxon>
        <taxon>Bacillota</taxon>
        <taxon>Bacilli</taxon>
        <taxon>Bacillales</taxon>
        <taxon>Bacillaceae</taxon>
        <taxon>Metabacillus</taxon>
    </lineage>
</organism>
<dbReference type="PANTHER" id="PTHR37313:SF2">
    <property type="entry name" value="UPF0749 PROTEIN YLXX"/>
    <property type="match status" value="1"/>
</dbReference>
<dbReference type="OrthoDB" id="2439649at2"/>
<dbReference type="Gene3D" id="3.30.70.1880">
    <property type="entry name" value="Protein of unknown function DUF881"/>
    <property type="match status" value="1"/>
</dbReference>
<comment type="similarity">
    <text evidence="1">Belongs to the UPF0749 family.</text>
</comment>
<accession>A0A7X2IVY6</accession>
<feature type="transmembrane region" description="Helical" evidence="2">
    <location>
        <begin position="6"/>
        <end position="27"/>
    </location>
</feature>
<dbReference type="InterPro" id="IPR010273">
    <property type="entry name" value="DUF881"/>
</dbReference>